<evidence type="ECO:0000313" key="1">
    <source>
        <dbReference type="EMBL" id="TFK35747.1"/>
    </source>
</evidence>
<reference evidence="1 2" key="1">
    <citation type="journal article" date="2019" name="Nat. Ecol. Evol.">
        <title>Megaphylogeny resolves global patterns of mushroom evolution.</title>
        <authorList>
            <person name="Varga T."/>
            <person name="Krizsan K."/>
            <person name="Foldi C."/>
            <person name="Dima B."/>
            <person name="Sanchez-Garcia M."/>
            <person name="Sanchez-Ramirez S."/>
            <person name="Szollosi G.J."/>
            <person name="Szarkandi J.G."/>
            <person name="Papp V."/>
            <person name="Albert L."/>
            <person name="Andreopoulos W."/>
            <person name="Angelini C."/>
            <person name="Antonin V."/>
            <person name="Barry K.W."/>
            <person name="Bougher N.L."/>
            <person name="Buchanan P."/>
            <person name="Buyck B."/>
            <person name="Bense V."/>
            <person name="Catcheside P."/>
            <person name="Chovatia M."/>
            <person name="Cooper J."/>
            <person name="Damon W."/>
            <person name="Desjardin D."/>
            <person name="Finy P."/>
            <person name="Geml J."/>
            <person name="Haridas S."/>
            <person name="Hughes K."/>
            <person name="Justo A."/>
            <person name="Karasinski D."/>
            <person name="Kautmanova I."/>
            <person name="Kiss B."/>
            <person name="Kocsube S."/>
            <person name="Kotiranta H."/>
            <person name="LaButti K.M."/>
            <person name="Lechner B.E."/>
            <person name="Liimatainen K."/>
            <person name="Lipzen A."/>
            <person name="Lukacs Z."/>
            <person name="Mihaltcheva S."/>
            <person name="Morgado L.N."/>
            <person name="Niskanen T."/>
            <person name="Noordeloos M.E."/>
            <person name="Ohm R.A."/>
            <person name="Ortiz-Santana B."/>
            <person name="Ovrebo C."/>
            <person name="Racz N."/>
            <person name="Riley R."/>
            <person name="Savchenko A."/>
            <person name="Shiryaev A."/>
            <person name="Soop K."/>
            <person name="Spirin V."/>
            <person name="Szebenyi C."/>
            <person name="Tomsovsky M."/>
            <person name="Tulloss R.E."/>
            <person name="Uehling J."/>
            <person name="Grigoriev I.V."/>
            <person name="Vagvolgyi C."/>
            <person name="Papp T."/>
            <person name="Martin F.M."/>
            <person name="Miettinen O."/>
            <person name="Hibbett D.S."/>
            <person name="Nagy L.G."/>
        </authorList>
    </citation>
    <scope>NUCLEOTIDE SEQUENCE [LARGE SCALE GENOMIC DNA]</scope>
    <source>
        <strain evidence="1 2">CBS 166.37</strain>
    </source>
</reference>
<evidence type="ECO:0000313" key="2">
    <source>
        <dbReference type="Proteomes" id="UP000308652"/>
    </source>
</evidence>
<sequence>VIWVNNQLPTRIWTAIDIPNTNNLTAIQLTGNYRRLSIFNFYNPWTSREVLNLFSKYLTDNRQNICSADNNYML</sequence>
<feature type="non-terminal residue" evidence="1">
    <location>
        <position position="1"/>
    </location>
</feature>
<gene>
    <name evidence="1" type="ORF">BDQ12DRAFT_611379</name>
</gene>
<protein>
    <submittedName>
        <fullName evidence="1">Uncharacterized protein</fullName>
    </submittedName>
</protein>
<dbReference type="EMBL" id="ML213619">
    <property type="protein sequence ID" value="TFK35747.1"/>
    <property type="molecule type" value="Genomic_DNA"/>
</dbReference>
<dbReference type="AlphaFoldDB" id="A0A5C3LT55"/>
<accession>A0A5C3LT55</accession>
<organism evidence="1 2">
    <name type="scientific">Crucibulum laeve</name>
    <dbReference type="NCBI Taxonomy" id="68775"/>
    <lineage>
        <taxon>Eukaryota</taxon>
        <taxon>Fungi</taxon>
        <taxon>Dikarya</taxon>
        <taxon>Basidiomycota</taxon>
        <taxon>Agaricomycotina</taxon>
        <taxon>Agaricomycetes</taxon>
        <taxon>Agaricomycetidae</taxon>
        <taxon>Agaricales</taxon>
        <taxon>Agaricineae</taxon>
        <taxon>Nidulariaceae</taxon>
        <taxon>Crucibulum</taxon>
    </lineage>
</organism>
<name>A0A5C3LT55_9AGAR</name>
<proteinExistence type="predicted"/>
<dbReference type="Proteomes" id="UP000308652">
    <property type="component" value="Unassembled WGS sequence"/>
</dbReference>
<keyword evidence="2" id="KW-1185">Reference proteome</keyword>
<dbReference type="OrthoDB" id="2840473at2759"/>